<evidence type="ECO:0000259" key="2">
    <source>
        <dbReference type="PROSITE" id="PS51372"/>
    </source>
</evidence>
<keyword evidence="1" id="KW-0677">Repeat</keyword>
<accession>A0A099IDP3</accession>
<dbReference type="Proteomes" id="UP000030008">
    <property type="component" value="Unassembled WGS sequence"/>
</dbReference>
<dbReference type="Pfam" id="PF03123">
    <property type="entry name" value="CAT_RBD"/>
    <property type="match status" value="1"/>
</dbReference>
<dbReference type="SUPFAM" id="SSF63520">
    <property type="entry name" value="PTS-regulatory domain, PRD"/>
    <property type="match status" value="2"/>
</dbReference>
<comment type="caution">
    <text evidence="3">The sequence shown here is derived from an EMBL/GenBank/DDBJ whole genome shotgun (WGS) entry which is preliminary data.</text>
</comment>
<dbReference type="PROSITE" id="PS51372">
    <property type="entry name" value="PRD_2"/>
    <property type="match status" value="2"/>
</dbReference>
<feature type="domain" description="PRD" evidence="2">
    <location>
        <begin position="66"/>
        <end position="171"/>
    </location>
</feature>
<dbReference type="PANTHER" id="PTHR30185">
    <property type="entry name" value="CRYPTIC BETA-GLUCOSIDE BGL OPERON ANTITERMINATOR"/>
    <property type="match status" value="1"/>
</dbReference>
<dbReference type="AlphaFoldDB" id="A0A099IDP3"/>
<reference evidence="3 4" key="1">
    <citation type="submission" date="2014-08" db="EMBL/GenBank/DDBJ databases">
        <title>Clostridium innocuum, an unnegligible vancomycin-resistant pathogen causing extra-intestinal infections.</title>
        <authorList>
            <person name="Feng Y."/>
            <person name="Chiu C.-H."/>
        </authorList>
    </citation>
    <scope>NUCLEOTIDE SEQUENCE [LARGE SCALE GENOMIC DNA]</scope>
    <source>
        <strain evidence="3 4">AN88</strain>
    </source>
</reference>
<dbReference type="EMBL" id="JQIF01000001">
    <property type="protein sequence ID" value="KGJ55098.1"/>
    <property type="molecule type" value="Genomic_DNA"/>
</dbReference>
<dbReference type="SMART" id="SM01061">
    <property type="entry name" value="CAT_RBD"/>
    <property type="match status" value="1"/>
</dbReference>
<dbReference type="GO" id="GO:0003723">
    <property type="term" value="F:RNA binding"/>
    <property type="evidence" value="ECO:0007669"/>
    <property type="project" value="InterPro"/>
</dbReference>
<organism evidence="3 4">
    <name type="scientific">Clostridium innocuum</name>
    <dbReference type="NCBI Taxonomy" id="1522"/>
    <lineage>
        <taxon>Bacteria</taxon>
        <taxon>Bacillati</taxon>
        <taxon>Bacillota</taxon>
        <taxon>Clostridia</taxon>
        <taxon>Eubacteriales</taxon>
        <taxon>Clostridiaceae</taxon>
        <taxon>Clostridium</taxon>
    </lineage>
</organism>
<evidence type="ECO:0000256" key="1">
    <source>
        <dbReference type="ARBA" id="ARBA00022737"/>
    </source>
</evidence>
<proteinExistence type="predicted"/>
<gene>
    <name evidence="3" type="ORF">CIAN88_00545</name>
</gene>
<dbReference type="InterPro" id="IPR036634">
    <property type="entry name" value="PRD_sf"/>
</dbReference>
<dbReference type="RefSeq" id="WP_044903364.1">
    <property type="nucleotide sequence ID" value="NZ_JQIF01000001.1"/>
</dbReference>
<evidence type="ECO:0000313" key="3">
    <source>
        <dbReference type="EMBL" id="KGJ55098.1"/>
    </source>
</evidence>
<dbReference type="InterPro" id="IPR036650">
    <property type="entry name" value="CAT_RNA-bd_dom_sf"/>
</dbReference>
<dbReference type="InterPro" id="IPR050661">
    <property type="entry name" value="BglG_antiterminators"/>
</dbReference>
<protein>
    <submittedName>
        <fullName evidence="3">Transcription antiterminator BglG</fullName>
    </submittedName>
</protein>
<name>A0A099IDP3_CLOIN</name>
<evidence type="ECO:0000313" key="4">
    <source>
        <dbReference type="Proteomes" id="UP000030008"/>
    </source>
</evidence>
<feature type="domain" description="PRD" evidence="2">
    <location>
        <begin position="172"/>
        <end position="277"/>
    </location>
</feature>
<dbReference type="InterPro" id="IPR011608">
    <property type="entry name" value="PRD"/>
</dbReference>
<sequence>MHIKKVLNSSVVLLTDEKQAEFIVLGKGIGYGKKPNEEIRVNEKDCQFFIPVTHNKSKQIIELLNSIPPEIFELTHEVIVLAKKELAIELNDSLYFILADHLNFAIERYRENLVLTNRLLWEMKNFYEREYLVGVACLKLINARLHIHLPEDEAVNIAFHIVNAQASDEVDRDSARIAKLIGEIVNLVVYSLQQPLDKKSIHYTRFITHIRFFAERFFSDTMIEGNDNLYTTVHNQCKKEEAIANKIKMFLQNKYKKDISDEELAFLTIHINRLNRS</sequence>
<dbReference type="SUPFAM" id="SSF50151">
    <property type="entry name" value="SacY-like RNA-binding domain"/>
    <property type="match status" value="1"/>
</dbReference>
<dbReference type="InterPro" id="IPR004341">
    <property type="entry name" value="CAT_RNA-bd_dom"/>
</dbReference>
<dbReference type="PANTHER" id="PTHR30185:SF15">
    <property type="entry name" value="CRYPTIC BETA-GLUCOSIDE BGL OPERON ANTITERMINATOR"/>
    <property type="match status" value="1"/>
</dbReference>
<dbReference type="GO" id="GO:0006355">
    <property type="term" value="P:regulation of DNA-templated transcription"/>
    <property type="evidence" value="ECO:0007669"/>
    <property type="project" value="InterPro"/>
</dbReference>
<dbReference type="Gene3D" id="2.30.24.10">
    <property type="entry name" value="CAT RNA-binding domain"/>
    <property type="match status" value="1"/>
</dbReference>
<dbReference type="Gene3D" id="1.10.1790.10">
    <property type="entry name" value="PRD domain"/>
    <property type="match status" value="2"/>
</dbReference>
<dbReference type="Pfam" id="PF00874">
    <property type="entry name" value="PRD"/>
    <property type="match status" value="2"/>
</dbReference>